<evidence type="ECO:0000313" key="3">
    <source>
        <dbReference type="EMBL" id="HIW72280.1"/>
    </source>
</evidence>
<dbReference type="InterPro" id="IPR016181">
    <property type="entry name" value="Acyl_CoA_acyltransferase"/>
</dbReference>
<dbReference type="InterPro" id="IPR000182">
    <property type="entry name" value="GNAT_dom"/>
</dbReference>
<feature type="domain" description="N-acetyltransferase" evidence="1">
    <location>
        <begin position="144"/>
        <end position="277"/>
    </location>
</feature>
<sequence length="277" mass="29978">MKKIGLLAGSLRPESYARLLAKNLGLMTASDVLLDWLNIDDLPLFSDHLSPAAMAACTSFRQAVSGVDGLIIVTPEINHGMPGCLKNVLDIASVTEQGNSAWRNKPAVLAAVSTGDMGGISASQDLKQVALTVGMQIVQPSELYLGRAAERFDEHGLLATDHSTTDFLRSAVDQLVATLHATTDTPALAFRFTAQKLIILKDHQPVGQSELLLTDNVLTIRKVVTDPAQRGQCIGALMMVRLLAVAQLFGWSIRPTCSYARYFFEQHPEAQRLLAAE</sequence>
<dbReference type="Pfam" id="PF14542">
    <property type="entry name" value="Acetyltransf_CG"/>
    <property type="match status" value="1"/>
</dbReference>
<feature type="domain" description="N-acetyltransferase" evidence="2">
    <location>
        <begin position="189"/>
        <end position="275"/>
    </location>
</feature>
<reference evidence="3" key="2">
    <citation type="submission" date="2021-04" db="EMBL/GenBank/DDBJ databases">
        <authorList>
            <person name="Gilroy R."/>
        </authorList>
    </citation>
    <scope>NUCLEOTIDE SEQUENCE</scope>
    <source>
        <strain evidence="3">CHK173-259</strain>
    </source>
</reference>
<dbReference type="Gene3D" id="3.40.630.30">
    <property type="match status" value="1"/>
</dbReference>
<evidence type="ECO:0000259" key="2">
    <source>
        <dbReference type="PROSITE" id="PS51729"/>
    </source>
</evidence>
<dbReference type="Proteomes" id="UP000886822">
    <property type="component" value="Unassembled WGS sequence"/>
</dbReference>
<dbReference type="GO" id="GO:0010181">
    <property type="term" value="F:FMN binding"/>
    <property type="evidence" value="ECO:0007669"/>
    <property type="project" value="TreeGrafter"/>
</dbReference>
<dbReference type="Gene3D" id="3.40.50.360">
    <property type="match status" value="1"/>
</dbReference>
<dbReference type="SUPFAM" id="SSF52218">
    <property type="entry name" value="Flavoproteins"/>
    <property type="match status" value="1"/>
</dbReference>
<protein>
    <submittedName>
        <fullName evidence="3">NAD(P)H-dependent oxidoreductase</fullName>
    </submittedName>
</protein>
<dbReference type="GO" id="GO:0005829">
    <property type="term" value="C:cytosol"/>
    <property type="evidence" value="ECO:0007669"/>
    <property type="project" value="TreeGrafter"/>
</dbReference>
<evidence type="ECO:0000259" key="1">
    <source>
        <dbReference type="PROSITE" id="PS51186"/>
    </source>
</evidence>
<dbReference type="PROSITE" id="PS51186">
    <property type="entry name" value="GNAT"/>
    <property type="match status" value="1"/>
</dbReference>
<reference evidence="3" key="1">
    <citation type="journal article" date="2021" name="PeerJ">
        <title>Extensive microbial diversity within the chicken gut microbiome revealed by metagenomics and culture.</title>
        <authorList>
            <person name="Gilroy R."/>
            <person name="Ravi A."/>
            <person name="Getino M."/>
            <person name="Pursley I."/>
            <person name="Horton D.L."/>
            <person name="Alikhan N.F."/>
            <person name="Baker D."/>
            <person name="Gharbi K."/>
            <person name="Hall N."/>
            <person name="Watson M."/>
            <person name="Adriaenssens E.M."/>
            <person name="Foster-Nyarko E."/>
            <person name="Jarju S."/>
            <person name="Secka A."/>
            <person name="Antonio M."/>
            <person name="Oren A."/>
            <person name="Chaudhuri R.R."/>
            <person name="La Ragione R."/>
            <person name="Hildebrand F."/>
            <person name="Pallen M.J."/>
        </authorList>
    </citation>
    <scope>NUCLEOTIDE SEQUENCE</scope>
    <source>
        <strain evidence="3">CHK173-259</strain>
    </source>
</reference>
<dbReference type="PROSITE" id="PS51729">
    <property type="entry name" value="GNAT_YJDJ"/>
    <property type="match status" value="1"/>
</dbReference>
<gene>
    <name evidence="3" type="ORF">H9875_06585</name>
</gene>
<dbReference type="InterPro" id="IPR029039">
    <property type="entry name" value="Flavoprotein-like_sf"/>
</dbReference>
<comment type="caution">
    <text evidence="3">The sequence shown here is derived from an EMBL/GenBank/DDBJ whole genome shotgun (WGS) entry which is preliminary data.</text>
</comment>
<name>A0A9D1QUC8_9LACO</name>
<organism evidence="3 4">
    <name type="scientific">Candidatus Levilactobacillus faecigallinarum</name>
    <dbReference type="NCBI Taxonomy" id="2838638"/>
    <lineage>
        <taxon>Bacteria</taxon>
        <taxon>Bacillati</taxon>
        <taxon>Bacillota</taxon>
        <taxon>Bacilli</taxon>
        <taxon>Lactobacillales</taxon>
        <taxon>Lactobacillaceae</taxon>
        <taxon>Levilactobacillus</taxon>
    </lineage>
</organism>
<dbReference type="PANTHER" id="PTHR30543:SF21">
    <property type="entry name" value="NAD(P)H-DEPENDENT FMN REDUCTASE LOT6"/>
    <property type="match status" value="1"/>
</dbReference>
<accession>A0A9D1QUC8</accession>
<dbReference type="AlphaFoldDB" id="A0A9D1QUC8"/>
<evidence type="ECO:0000313" key="4">
    <source>
        <dbReference type="Proteomes" id="UP000886822"/>
    </source>
</evidence>
<dbReference type="Pfam" id="PF03358">
    <property type="entry name" value="FMN_red"/>
    <property type="match status" value="1"/>
</dbReference>
<dbReference type="InterPro" id="IPR005025">
    <property type="entry name" value="FMN_Rdtase-like_dom"/>
</dbReference>
<dbReference type="PANTHER" id="PTHR30543">
    <property type="entry name" value="CHROMATE REDUCTASE"/>
    <property type="match status" value="1"/>
</dbReference>
<dbReference type="InterPro" id="IPR050712">
    <property type="entry name" value="NAD(P)H-dep_reductase"/>
</dbReference>
<dbReference type="EMBL" id="DXGJ01000049">
    <property type="protein sequence ID" value="HIW72280.1"/>
    <property type="molecule type" value="Genomic_DNA"/>
</dbReference>
<proteinExistence type="predicted"/>
<dbReference type="GO" id="GO:0016491">
    <property type="term" value="F:oxidoreductase activity"/>
    <property type="evidence" value="ECO:0007669"/>
    <property type="project" value="InterPro"/>
</dbReference>
<dbReference type="GO" id="GO:0016747">
    <property type="term" value="F:acyltransferase activity, transferring groups other than amino-acyl groups"/>
    <property type="evidence" value="ECO:0007669"/>
    <property type="project" value="InterPro"/>
</dbReference>
<dbReference type="SUPFAM" id="SSF55729">
    <property type="entry name" value="Acyl-CoA N-acyltransferases (Nat)"/>
    <property type="match status" value="1"/>
</dbReference>
<dbReference type="InterPro" id="IPR031165">
    <property type="entry name" value="GNAT_YJDJ"/>
</dbReference>